<dbReference type="PROSITE" id="PS50966">
    <property type="entry name" value="ZF_SWIM"/>
    <property type="match status" value="1"/>
</dbReference>
<sequence>MNNEQKDILAFFDIDAQDLYESFGQRTVQRGLTYHNKGQVIELRDLQLADQSTSDFVATGIVKGSNAQVYETRVLISNGYRGLELSSNCSCPVGYNCKHGIAVFFTFGGMIQKAAAGDIPDDLKEEAEDQAIEQWFESLKDLDKLESSGIQSTEAALQEKKGITHHVVYILEYYQGQYNQEEGLSVKPVKARVLKKGGYGQIYGLSSYDISPYSYNNHLYYDHRDEEIVEYLEHLNSVNYDRIHQYILKGEVGSLMLKQILRTGRCFWESQKTAPLSYAEPRTIELEWTEDDGYCMPRLFTEPAFQHLFHVNDVFYVDKKNAQMGTAKHAHLTNNQLFAMLSVPPVPVKKAKAFSKKLLTEMPEVDFPLPEKLEVEVKDIEGVAPIFCLTIQAMDQEEVYPDWVHAPSQKVTLVRLHFDYAGQSVKPHLLTSLDKTLRIQLKDNVRYRIQRELPKEQEALSRMQAEGLKPVESRNPNLGITDYVLSGQQDNSEQNILRWATFFEETVAQLQAEGWQVKFAEDFTFSLDTIDDWHAEIEESEDNQWFEMNLGFELNGQRMNLLPMLVQLLKENPDKQALHENLKNKPHQLFKIDDAQWVKIPTTRILQILDTIIELYDTDTLSDGSLKYSKYAALHLNELLNDPSMRWKGADELRVLNNKLRDFDGIQPAELPKGLHAELRDYQKLGLDWLQFLRQYQFNGVLADDMGLGKTLQILSNLLLEKEQGRAEHPNLVIAPTSLMSNWKNEAKRFTPALKVLVLQGAKRKEHVEKIPDYDVVLTTYPLMIRDKDIYKEQNFHYLVLDEAQAIKNAKSKTTQIIYELKAQHRVCVTGTPMENHLGEIWSMYHFLMPGYLGAHDRFTRLFRTPIEKNGDHDRGKQLQTRIRPFLLRRTKELVATELPDKTEIVRTVSITGKQRDLYETVRVAMDKKVRDAVSEKGFARSQIMILDALLKLRQVCCDPQLVKLDKARKVKSSAKMELLMTLVSEMVSEGRKILIFSQFTSMLSIIEKALKKEKISTTKLTGQTRKREEAIAAFQEGDARVFLISLKAGGVGLNLTAADTVIHYDPWWNPAVEKQATDRAYRIGQDKPVFVYKLLTEETVEEKILQMQERKQALAEGLYGEKQADKSSLDQSDLLELLKPLDE</sequence>
<dbReference type="PANTHER" id="PTHR10799">
    <property type="entry name" value="SNF2/RAD54 HELICASE FAMILY"/>
    <property type="match status" value="1"/>
</dbReference>
<dbReference type="FunFam" id="3.40.50.300:FF:000533">
    <property type="entry name" value="Helicase, Snf2 family"/>
    <property type="match status" value="1"/>
</dbReference>
<keyword evidence="2 7" id="KW-0067">ATP-binding</keyword>
<dbReference type="InterPro" id="IPR000330">
    <property type="entry name" value="SNF2_N"/>
</dbReference>
<dbReference type="GO" id="GO:0016787">
    <property type="term" value="F:hydrolase activity"/>
    <property type="evidence" value="ECO:0007669"/>
    <property type="project" value="UniProtKB-KW"/>
</dbReference>
<evidence type="ECO:0000259" key="4">
    <source>
        <dbReference type="PROSITE" id="PS50966"/>
    </source>
</evidence>
<keyword evidence="3" id="KW-0479">Metal-binding</keyword>
<keyword evidence="1" id="KW-0378">Hydrolase</keyword>
<feature type="domain" description="Helicase C-terminal" evidence="6">
    <location>
        <begin position="979"/>
        <end position="1127"/>
    </location>
</feature>
<dbReference type="Pfam" id="PF00271">
    <property type="entry name" value="Helicase_C"/>
    <property type="match status" value="1"/>
</dbReference>
<dbReference type="AlphaFoldDB" id="A0A6S6STH4"/>
<dbReference type="CDD" id="cd18793">
    <property type="entry name" value="SF2_C_SNF"/>
    <property type="match status" value="1"/>
</dbReference>
<dbReference type="GO" id="GO:0008270">
    <property type="term" value="F:zinc ion binding"/>
    <property type="evidence" value="ECO:0007669"/>
    <property type="project" value="UniProtKB-KW"/>
</dbReference>
<feature type="domain" description="SWIM-type" evidence="4">
    <location>
        <begin position="70"/>
        <end position="108"/>
    </location>
</feature>
<dbReference type="InterPro" id="IPR038718">
    <property type="entry name" value="SNF2-like_sf"/>
</dbReference>
<dbReference type="CDD" id="cd18012">
    <property type="entry name" value="DEXQc_arch_SWI2_SNF2"/>
    <property type="match status" value="1"/>
</dbReference>
<dbReference type="EMBL" id="CACVAY010000038">
    <property type="protein sequence ID" value="CAA6809091.1"/>
    <property type="molecule type" value="Genomic_DNA"/>
</dbReference>
<keyword evidence="3" id="KW-0862">Zinc</keyword>
<proteinExistence type="predicted"/>
<dbReference type="Gene3D" id="3.40.50.10810">
    <property type="entry name" value="Tandem AAA-ATPase domain"/>
    <property type="match status" value="1"/>
</dbReference>
<dbReference type="InterPro" id="IPR049730">
    <property type="entry name" value="SNF2/RAD54-like_C"/>
</dbReference>
<dbReference type="Gene3D" id="3.40.50.300">
    <property type="entry name" value="P-loop containing nucleotide triphosphate hydrolases"/>
    <property type="match status" value="1"/>
</dbReference>
<dbReference type="GO" id="GO:0005524">
    <property type="term" value="F:ATP binding"/>
    <property type="evidence" value="ECO:0007669"/>
    <property type="project" value="InterPro"/>
</dbReference>
<evidence type="ECO:0000313" key="7">
    <source>
        <dbReference type="EMBL" id="CAA6809091.1"/>
    </source>
</evidence>
<name>A0A6S6STH4_9GAMM</name>
<dbReference type="SMART" id="SM00490">
    <property type="entry name" value="HELICc"/>
    <property type="match status" value="1"/>
</dbReference>
<evidence type="ECO:0000259" key="5">
    <source>
        <dbReference type="PROSITE" id="PS51192"/>
    </source>
</evidence>
<evidence type="ECO:0000256" key="2">
    <source>
        <dbReference type="ARBA" id="ARBA00022806"/>
    </source>
</evidence>
<reference evidence="7" key="1">
    <citation type="submission" date="2020-01" db="EMBL/GenBank/DDBJ databases">
        <authorList>
            <person name="Meier V. D."/>
            <person name="Meier V D."/>
        </authorList>
    </citation>
    <scope>NUCLEOTIDE SEQUENCE</scope>
    <source>
        <strain evidence="7">HLG_WM_MAG_07</strain>
    </source>
</reference>
<dbReference type="GO" id="GO:0004386">
    <property type="term" value="F:helicase activity"/>
    <property type="evidence" value="ECO:0007669"/>
    <property type="project" value="UniProtKB-KW"/>
</dbReference>
<dbReference type="SUPFAM" id="SSF52540">
    <property type="entry name" value="P-loop containing nucleoside triphosphate hydrolases"/>
    <property type="match status" value="2"/>
</dbReference>
<dbReference type="Pfam" id="PF04434">
    <property type="entry name" value="SWIM"/>
    <property type="match status" value="1"/>
</dbReference>
<dbReference type="InterPro" id="IPR014001">
    <property type="entry name" value="Helicase_ATP-bd"/>
</dbReference>
<dbReference type="PROSITE" id="PS51192">
    <property type="entry name" value="HELICASE_ATP_BIND_1"/>
    <property type="match status" value="1"/>
</dbReference>
<organism evidence="7">
    <name type="scientific">uncultured Thiotrichaceae bacterium</name>
    <dbReference type="NCBI Taxonomy" id="298394"/>
    <lineage>
        <taxon>Bacteria</taxon>
        <taxon>Pseudomonadati</taxon>
        <taxon>Pseudomonadota</taxon>
        <taxon>Gammaproteobacteria</taxon>
        <taxon>Thiotrichales</taxon>
        <taxon>Thiotrichaceae</taxon>
        <taxon>environmental samples</taxon>
    </lineage>
</organism>
<evidence type="ECO:0000256" key="3">
    <source>
        <dbReference type="PROSITE-ProRule" id="PRU00325"/>
    </source>
</evidence>
<protein>
    <submittedName>
        <fullName evidence="7">COG0553: Superfamily II DNA/RNA helicases, SNF2 family</fullName>
    </submittedName>
</protein>
<keyword evidence="2 7" id="KW-0547">Nucleotide-binding</keyword>
<dbReference type="PROSITE" id="PS51194">
    <property type="entry name" value="HELICASE_CTER"/>
    <property type="match status" value="1"/>
</dbReference>
<accession>A0A6S6STH4</accession>
<gene>
    <name evidence="7" type="ORF">HELGO_WM12891</name>
</gene>
<dbReference type="SMART" id="SM00487">
    <property type="entry name" value="DEXDc"/>
    <property type="match status" value="1"/>
</dbReference>
<dbReference type="InterPro" id="IPR027417">
    <property type="entry name" value="P-loop_NTPase"/>
</dbReference>
<keyword evidence="2 7" id="KW-0347">Helicase</keyword>
<evidence type="ECO:0000259" key="6">
    <source>
        <dbReference type="PROSITE" id="PS51194"/>
    </source>
</evidence>
<dbReference type="Pfam" id="PF00176">
    <property type="entry name" value="SNF2-rel_dom"/>
    <property type="match status" value="1"/>
</dbReference>
<dbReference type="InterPro" id="IPR001650">
    <property type="entry name" value="Helicase_C-like"/>
</dbReference>
<evidence type="ECO:0000256" key="1">
    <source>
        <dbReference type="ARBA" id="ARBA00022801"/>
    </source>
</evidence>
<keyword evidence="3" id="KW-0863">Zinc-finger</keyword>
<feature type="domain" description="Helicase ATP-binding" evidence="5">
    <location>
        <begin position="691"/>
        <end position="851"/>
    </location>
</feature>
<dbReference type="InterPro" id="IPR007527">
    <property type="entry name" value="Znf_SWIM"/>
</dbReference>